<evidence type="ECO:0000256" key="1">
    <source>
        <dbReference type="SAM" id="MobiDB-lite"/>
    </source>
</evidence>
<dbReference type="PANTHER" id="PTHR33730:SF4">
    <property type="entry name" value="OS05G0542732 PROTEIN"/>
    <property type="match status" value="1"/>
</dbReference>
<keyword evidence="3" id="KW-0808">Transferase</keyword>
<gene>
    <name evidence="3" type="primary">LOC105045051</name>
</gene>
<dbReference type="RefSeq" id="XP_010921549.1">
    <property type="nucleotide sequence ID" value="XM_010923247.3"/>
</dbReference>
<protein>
    <submittedName>
        <fullName evidence="3">MAPK kinase substrate protein At1g80180</fullName>
    </submittedName>
</protein>
<dbReference type="InterPro" id="IPR031421">
    <property type="entry name" value="DUF4666"/>
</dbReference>
<reference evidence="3" key="1">
    <citation type="submission" date="2025-08" db="UniProtKB">
        <authorList>
            <consortium name="RefSeq"/>
        </authorList>
    </citation>
    <scope>IDENTIFICATION</scope>
</reference>
<feature type="compositionally biased region" description="Polar residues" evidence="1">
    <location>
        <begin position="33"/>
        <end position="42"/>
    </location>
</feature>
<keyword evidence="3" id="KW-0418">Kinase</keyword>
<feature type="compositionally biased region" description="Polar residues" evidence="1">
    <location>
        <begin position="7"/>
        <end position="19"/>
    </location>
</feature>
<dbReference type="Proteomes" id="UP000504607">
    <property type="component" value="Chromosome 1"/>
</dbReference>
<dbReference type="PANTHER" id="PTHR33730">
    <property type="entry name" value="OS05G0542732 PROTEIN-RELATED"/>
    <property type="match status" value="1"/>
</dbReference>
<organism evidence="2 3">
    <name type="scientific">Elaeis guineensis var. tenera</name>
    <name type="common">Oil palm</name>
    <dbReference type="NCBI Taxonomy" id="51953"/>
    <lineage>
        <taxon>Eukaryota</taxon>
        <taxon>Viridiplantae</taxon>
        <taxon>Streptophyta</taxon>
        <taxon>Embryophyta</taxon>
        <taxon>Tracheophyta</taxon>
        <taxon>Spermatophyta</taxon>
        <taxon>Magnoliopsida</taxon>
        <taxon>Liliopsida</taxon>
        <taxon>Arecaceae</taxon>
        <taxon>Arecoideae</taxon>
        <taxon>Cocoseae</taxon>
        <taxon>Elaeidinae</taxon>
        <taxon>Elaeis</taxon>
    </lineage>
</organism>
<dbReference type="AlphaFoldDB" id="A0A6I9R6Y9"/>
<proteinExistence type="predicted"/>
<accession>A0A6I9R6Y9</accession>
<evidence type="ECO:0000313" key="2">
    <source>
        <dbReference type="Proteomes" id="UP000504607"/>
    </source>
</evidence>
<sequence>MAEAGLQRSNETFRRSGSSGLVWEDRFLPGEMNQRQQQQETNNKGEEGTGARMERSRSNGAGYRTGRVSPALDPPSPRLSVCGFCGIFFGNKPASPAHTSKPNRRHRR</sequence>
<feature type="compositionally biased region" description="Basic and acidic residues" evidence="1">
    <location>
        <begin position="43"/>
        <end position="57"/>
    </location>
</feature>
<name>A0A6I9R6Y9_ELAGV</name>
<dbReference type="Pfam" id="PF15697">
    <property type="entry name" value="DUF4666"/>
    <property type="match status" value="1"/>
</dbReference>
<dbReference type="KEGG" id="egu:105045051"/>
<dbReference type="InParanoid" id="A0A6I9R6Y9"/>
<evidence type="ECO:0000313" key="3">
    <source>
        <dbReference type="RefSeq" id="XP_010921549.1"/>
    </source>
</evidence>
<feature type="region of interest" description="Disordered" evidence="1">
    <location>
        <begin position="1"/>
        <end position="76"/>
    </location>
</feature>
<dbReference type="OrthoDB" id="689003at2759"/>
<dbReference type="FunCoup" id="A0A6I9R6Y9">
    <property type="interactions" value="2285"/>
</dbReference>
<dbReference type="GO" id="GO:0016301">
    <property type="term" value="F:kinase activity"/>
    <property type="evidence" value="ECO:0007669"/>
    <property type="project" value="UniProtKB-KW"/>
</dbReference>
<keyword evidence="2" id="KW-1185">Reference proteome</keyword>
<dbReference type="GeneID" id="105045051"/>